<dbReference type="EMBL" id="LQPG01000037">
    <property type="protein sequence ID" value="ORW08295.1"/>
    <property type="molecule type" value="Genomic_DNA"/>
</dbReference>
<proteinExistence type="predicted"/>
<organism evidence="2 3">
    <name type="scientific">Mycolicibacter longobardus</name>
    <dbReference type="NCBI Taxonomy" id="1108812"/>
    <lineage>
        <taxon>Bacteria</taxon>
        <taxon>Bacillati</taxon>
        <taxon>Actinomycetota</taxon>
        <taxon>Actinomycetes</taxon>
        <taxon>Mycobacteriales</taxon>
        <taxon>Mycobacteriaceae</taxon>
        <taxon>Mycolicibacter</taxon>
    </lineage>
</organism>
<evidence type="ECO:0000313" key="2">
    <source>
        <dbReference type="EMBL" id="ORW08295.1"/>
    </source>
</evidence>
<evidence type="ECO:0000313" key="3">
    <source>
        <dbReference type="Proteomes" id="UP000193866"/>
    </source>
</evidence>
<sequence>MSPTRSRLAGRCGDHTPQGAGSTDPARRPVRRAYTGAPPPRYADAEPAPQPRSGHDGPPEPTPARNYRWRPKLTEDDVREIRADYAARRWGVNDLADIYGVTQATMSAVVHRRTWRHVTDQPTEGN</sequence>
<evidence type="ECO:0000256" key="1">
    <source>
        <dbReference type="SAM" id="MobiDB-lite"/>
    </source>
</evidence>
<accession>A0A1X1YB45</accession>
<feature type="region of interest" description="Disordered" evidence="1">
    <location>
        <begin position="1"/>
        <end position="71"/>
    </location>
</feature>
<dbReference type="Proteomes" id="UP000193866">
    <property type="component" value="Unassembled WGS sequence"/>
</dbReference>
<dbReference type="STRING" id="1108812.AWC16_19555"/>
<protein>
    <submittedName>
        <fullName evidence="2">Uncharacterized protein</fullName>
    </submittedName>
</protein>
<name>A0A1X1YB45_9MYCO</name>
<keyword evidence="3" id="KW-1185">Reference proteome</keyword>
<reference evidence="2 3" key="1">
    <citation type="submission" date="2016-01" db="EMBL/GenBank/DDBJ databases">
        <title>The new phylogeny of the genus Mycobacterium.</title>
        <authorList>
            <person name="Tarcisio F."/>
            <person name="Conor M."/>
            <person name="Antonella G."/>
            <person name="Elisabetta G."/>
            <person name="Giulia F.S."/>
            <person name="Sara T."/>
            <person name="Anna F."/>
            <person name="Clotilde B."/>
            <person name="Roberto B."/>
            <person name="Veronica D.S."/>
            <person name="Fabio R."/>
            <person name="Monica P."/>
            <person name="Olivier J."/>
            <person name="Enrico T."/>
            <person name="Nicola S."/>
        </authorList>
    </citation>
    <scope>NUCLEOTIDE SEQUENCE [LARGE SCALE GENOMIC DNA]</scope>
    <source>
        <strain evidence="2 3">DSM 45394</strain>
    </source>
</reference>
<comment type="caution">
    <text evidence="2">The sequence shown here is derived from an EMBL/GenBank/DDBJ whole genome shotgun (WGS) entry which is preliminary data.</text>
</comment>
<gene>
    <name evidence="2" type="ORF">AWC16_19555</name>
</gene>
<dbReference type="AlphaFoldDB" id="A0A1X1YB45"/>